<feature type="transmembrane region" description="Helical" evidence="1">
    <location>
        <begin position="49"/>
        <end position="65"/>
    </location>
</feature>
<evidence type="ECO:0000313" key="3">
    <source>
        <dbReference type="EMBL" id="SUX47899.1"/>
    </source>
</evidence>
<feature type="chain" id="PRO_5016871211" description="Signal peptidase" evidence="2">
    <location>
        <begin position="24"/>
        <end position="73"/>
    </location>
</feature>
<gene>
    <name evidence="3" type="ORF">NCTC13532_03491</name>
</gene>
<reference evidence="3 4" key="1">
    <citation type="submission" date="2018-06" db="EMBL/GenBank/DDBJ databases">
        <authorList>
            <consortium name="Pathogen Informatics"/>
            <person name="Doyle S."/>
        </authorList>
    </citation>
    <scope>NUCLEOTIDE SEQUENCE [LARGE SCALE GENOMIC DNA]</scope>
    <source>
        <strain evidence="3 4">NCTC13532</strain>
    </source>
</reference>
<evidence type="ECO:0008006" key="5">
    <source>
        <dbReference type="Google" id="ProtNLM"/>
    </source>
</evidence>
<feature type="signal peptide" evidence="2">
    <location>
        <begin position="1"/>
        <end position="23"/>
    </location>
</feature>
<proteinExistence type="predicted"/>
<dbReference type="AlphaFoldDB" id="A0A381FMV1"/>
<dbReference type="STRING" id="254.SAMN05421682_10517"/>
<protein>
    <recommendedName>
        <fullName evidence="5">Signal peptidase</fullName>
    </recommendedName>
</protein>
<evidence type="ECO:0000256" key="1">
    <source>
        <dbReference type="SAM" id="Phobius"/>
    </source>
</evidence>
<name>A0A381FMV1_9FLAO</name>
<organism evidence="3 4">
    <name type="scientific">Chryseobacterium indoltheticum</name>
    <dbReference type="NCBI Taxonomy" id="254"/>
    <lineage>
        <taxon>Bacteria</taxon>
        <taxon>Pseudomonadati</taxon>
        <taxon>Bacteroidota</taxon>
        <taxon>Flavobacteriia</taxon>
        <taxon>Flavobacteriales</taxon>
        <taxon>Weeksellaceae</taxon>
        <taxon>Chryseobacterium group</taxon>
        <taxon>Chryseobacterium</taxon>
    </lineage>
</organism>
<evidence type="ECO:0000256" key="2">
    <source>
        <dbReference type="SAM" id="SignalP"/>
    </source>
</evidence>
<dbReference type="EMBL" id="UFVR01000004">
    <property type="protein sequence ID" value="SUX47899.1"/>
    <property type="molecule type" value="Genomic_DNA"/>
</dbReference>
<keyword evidence="1" id="KW-1133">Transmembrane helix</keyword>
<dbReference type="Proteomes" id="UP000254282">
    <property type="component" value="Unassembled WGS sequence"/>
</dbReference>
<evidence type="ECO:0000313" key="4">
    <source>
        <dbReference type="Proteomes" id="UP000254282"/>
    </source>
</evidence>
<sequence>MTRFFDKKIFLVFSILVVSLARAQGNTPGAPCGILDAPPCNVTSPIDMYVYVLMIVAILAIAYFAKKYKTQKI</sequence>
<dbReference type="RefSeq" id="WP_181898887.1">
    <property type="nucleotide sequence ID" value="NZ_UFVR01000004.1"/>
</dbReference>
<keyword evidence="1" id="KW-0472">Membrane</keyword>
<accession>A0A381FMV1</accession>
<keyword evidence="2" id="KW-0732">Signal</keyword>
<keyword evidence="1" id="KW-0812">Transmembrane</keyword>